<dbReference type="Gene3D" id="1.10.1200.10">
    <property type="entry name" value="ACP-like"/>
    <property type="match status" value="1"/>
</dbReference>
<dbReference type="InterPro" id="IPR036736">
    <property type="entry name" value="ACP-like_sf"/>
</dbReference>
<comment type="caution">
    <text evidence="2">The sequence shown here is derived from an EMBL/GenBank/DDBJ whole genome shotgun (WGS) entry which is preliminary data.</text>
</comment>
<dbReference type="RefSeq" id="WP_020418907.1">
    <property type="nucleotide sequence ID" value="NZ_BAABCM010000014.1"/>
</dbReference>
<proteinExistence type="predicted"/>
<dbReference type="EMBL" id="BAABCM010000014">
    <property type="protein sequence ID" value="GAA3843750.1"/>
    <property type="molecule type" value="Genomic_DNA"/>
</dbReference>
<keyword evidence="3" id="KW-1185">Reference proteome</keyword>
<name>A0ABP7JF99_9PSEU</name>
<accession>A0ABP7JF99</accession>
<dbReference type="PROSITE" id="PS50075">
    <property type="entry name" value="CARRIER"/>
    <property type="match status" value="1"/>
</dbReference>
<protein>
    <recommendedName>
        <fullName evidence="1">Carrier domain-containing protein</fullName>
    </recommendedName>
</protein>
<gene>
    <name evidence="2" type="ORF">GCM10022380_72540</name>
</gene>
<dbReference type="Proteomes" id="UP001501624">
    <property type="component" value="Unassembled WGS sequence"/>
</dbReference>
<organism evidence="2 3">
    <name type="scientific">Amycolatopsis tucumanensis</name>
    <dbReference type="NCBI Taxonomy" id="401106"/>
    <lineage>
        <taxon>Bacteria</taxon>
        <taxon>Bacillati</taxon>
        <taxon>Actinomycetota</taxon>
        <taxon>Actinomycetes</taxon>
        <taxon>Pseudonocardiales</taxon>
        <taxon>Pseudonocardiaceae</taxon>
        <taxon>Amycolatopsis</taxon>
    </lineage>
</organism>
<dbReference type="InterPro" id="IPR009081">
    <property type="entry name" value="PP-bd_ACP"/>
</dbReference>
<evidence type="ECO:0000313" key="2">
    <source>
        <dbReference type="EMBL" id="GAA3843750.1"/>
    </source>
</evidence>
<feature type="domain" description="Carrier" evidence="1">
    <location>
        <begin position="1"/>
        <end position="76"/>
    </location>
</feature>
<sequence length="76" mass="8498">MTERYEQLTRTLVEKFSADPEQIDPGATLAELGLDSLAVAELFMNLQDEWDVPLQDDIDSMELTLEQVLKLAESAG</sequence>
<evidence type="ECO:0000259" key="1">
    <source>
        <dbReference type="PROSITE" id="PS50075"/>
    </source>
</evidence>
<evidence type="ECO:0000313" key="3">
    <source>
        <dbReference type="Proteomes" id="UP001501624"/>
    </source>
</evidence>
<reference evidence="3" key="1">
    <citation type="journal article" date="2019" name="Int. J. Syst. Evol. Microbiol.">
        <title>The Global Catalogue of Microorganisms (GCM) 10K type strain sequencing project: providing services to taxonomists for standard genome sequencing and annotation.</title>
        <authorList>
            <consortium name="The Broad Institute Genomics Platform"/>
            <consortium name="The Broad Institute Genome Sequencing Center for Infectious Disease"/>
            <person name="Wu L."/>
            <person name="Ma J."/>
        </authorList>
    </citation>
    <scope>NUCLEOTIDE SEQUENCE [LARGE SCALE GENOMIC DNA]</scope>
    <source>
        <strain evidence="3">JCM 17017</strain>
    </source>
</reference>
<dbReference type="Pfam" id="PF00550">
    <property type="entry name" value="PP-binding"/>
    <property type="match status" value="1"/>
</dbReference>
<dbReference type="SUPFAM" id="SSF47336">
    <property type="entry name" value="ACP-like"/>
    <property type="match status" value="1"/>
</dbReference>